<reference evidence="1 2" key="1">
    <citation type="submission" date="2019-08" db="EMBL/GenBank/DDBJ databases">
        <title>Genome of Vicingus serpentipes NCIMB 15042.</title>
        <authorList>
            <person name="Bowman J.P."/>
        </authorList>
    </citation>
    <scope>NUCLEOTIDE SEQUENCE [LARGE SCALE GENOMIC DNA]</scope>
    <source>
        <strain evidence="1 2">NCIMB 15042</strain>
    </source>
</reference>
<comment type="caution">
    <text evidence="1">The sequence shown here is derived from an EMBL/GenBank/DDBJ whole genome shotgun (WGS) entry which is preliminary data.</text>
</comment>
<protein>
    <submittedName>
        <fullName evidence="1">Uncharacterized protein</fullName>
    </submittedName>
</protein>
<dbReference type="EMBL" id="VOOS01000002">
    <property type="protein sequence ID" value="TXB66186.1"/>
    <property type="molecule type" value="Genomic_DNA"/>
</dbReference>
<dbReference type="Proteomes" id="UP000321721">
    <property type="component" value="Unassembled WGS sequence"/>
</dbReference>
<name>A0A5C6RUK9_9FLAO</name>
<keyword evidence="2" id="KW-1185">Reference proteome</keyword>
<proteinExistence type="predicted"/>
<sequence length="123" mass="14741">MLLNKEIYFRSVTFEDSSKVTRILSDEFLYEVRAKNIKVRYDDDSFIINYKSTYEVTITGKDGGVSFNIEYMNKKKEIIAQKSISIKDGETRVNFYFYFKDDNYMFTNKKEFVEELAPDFKYE</sequence>
<evidence type="ECO:0000313" key="2">
    <source>
        <dbReference type="Proteomes" id="UP000321721"/>
    </source>
</evidence>
<organism evidence="1 2">
    <name type="scientific">Vicingus serpentipes</name>
    <dbReference type="NCBI Taxonomy" id="1926625"/>
    <lineage>
        <taxon>Bacteria</taxon>
        <taxon>Pseudomonadati</taxon>
        <taxon>Bacteroidota</taxon>
        <taxon>Flavobacteriia</taxon>
        <taxon>Flavobacteriales</taxon>
        <taxon>Vicingaceae</taxon>
        <taxon>Vicingus</taxon>
    </lineage>
</organism>
<dbReference type="RefSeq" id="WP_147099720.1">
    <property type="nucleotide sequence ID" value="NZ_VOOS01000002.1"/>
</dbReference>
<accession>A0A5C6RUK9</accession>
<dbReference type="AlphaFoldDB" id="A0A5C6RUK9"/>
<gene>
    <name evidence="1" type="ORF">FRY74_06330</name>
</gene>
<evidence type="ECO:0000313" key="1">
    <source>
        <dbReference type="EMBL" id="TXB66186.1"/>
    </source>
</evidence>